<sequence length="303" mass="32175">MSDPRFHNKTIVITGAGGNFGRSGCLYFLRRGARIAALDVDENSLNETIAEVRNAFNDDDATTVSPPPESRIKGYSCDVTNDSNVESVIISIVRDFGRIDMLWNNAGYQGQIKPTLEYDPADFARVMNINVTGMFVVLQSVARQMSQQHAEEKAGADDDGTLTSSTLSHPYSIVNTASVAGLRGTPAMVAYSSSKAAVLAMTVSSAKDLAPHGIRVNAISPALIGPGYMWTRQNELHAASGSPYFASNAEEVAKAKIGGVPMKRLGSVEEVIKSVAYLLSDDSSYTSGTNLVVDGGLSSGLKA</sequence>
<comment type="similarity">
    <text evidence="1 3">Belongs to the short-chain dehydrogenases/reductases (SDR) family.</text>
</comment>
<evidence type="ECO:0000256" key="1">
    <source>
        <dbReference type="ARBA" id="ARBA00006484"/>
    </source>
</evidence>
<comment type="caution">
    <text evidence="4">The sequence shown here is derived from an EMBL/GenBank/DDBJ whole genome shotgun (WGS) entry which is preliminary data.</text>
</comment>
<keyword evidence="2" id="KW-0560">Oxidoreductase</keyword>
<dbReference type="SUPFAM" id="SSF51735">
    <property type="entry name" value="NAD(P)-binding Rossmann-fold domains"/>
    <property type="match status" value="1"/>
</dbReference>
<dbReference type="PANTHER" id="PTHR24321">
    <property type="entry name" value="DEHYDROGENASES, SHORT CHAIN"/>
    <property type="match status" value="1"/>
</dbReference>
<organism evidence="4 5">
    <name type="scientific">Cyclotella cryptica</name>
    <dbReference type="NCBI Taxonomy" id="29204"/>
    <lineage>
        <taxon>Eukaryota</taxon>
        <taxon>Sar</taxon>
        <taxon>Stramenopiles</taxon>
        <taxon>Ochrophyta</taxon>
        <taxon>Bacillariophyta</taxon>
        <taxon>Coscinodiscophyceae</taxon>
        <taxon>Thalassiosirophycidae</taxon>
        <taxon>Stephanodiscales</taxon>
        <taxon>Stephanodiscaceae</taxon>
        <taxon>Cyclotella</taxon>
    </lineage>
</organism>
<protein>
    <submittedName>
        <fullName evidence="4">Uncharacterized protein</fullName>
    </submittedName>
</protein>
<dbReference type="EMBL" id="JABMIG020000104">
    <property type="protein sequence ID" value="KAL3792168.1"/>
    <property type="molecule type" value="Genomic_DNA"/>
</dbReference>
<dbReference type="Gene3D" id="3.40.50.720">
    <property type="entry name" value="NAD(P)-binding Rossmann-like Domain"/>
    <property type="match status" value="1"/>
</dbReference>
<dbReference type="PANTHER" id="PTHR24321:SF8">
    <property type="entry name" value="ESTRADIOL 17-BETA-DEHYDROGENASE 8-RELATED"/>
    <property type="match status" value="1"/>
</dbReference>
<dbReference type="InterPro" id="IPR002347">
    <property type="entry name" value="SDR_fam"/>
</dbReference>
<evidence type="ECO:0000256" key="2">
    <source>
        <dbReference type="ARBA" id="ARBA00023002"/>
    </source>
</evidence>
<evidence type="ECO:0000313" key="4">
    <source>
        <dbReference type="EMBL" id="KAL3792168.1"/>
    </source>
</evidence>
<reference evidence="4 5" key="1">
    <citation type="journal article" date="2020" name="G3 (Bethesda)">
        <title>Improved Reference Genome for Cyclotella cryptica CCMP332, a Model for Cell Wall Morphogenesis, Salinity Adaptation, and Lipid Production in Diatoms (Bacillariophyta).</title>
        <authorList>
            <person name="Roberts W.R."/>
            <person name="Downey K.M."/>
            <person name="Ruck E.C."/>
            <person name="Traller J.C."/>
            <person name="Alverson A.J."/>
        </authorList>
    </citation>
    <scope>NUCLEOTIDE SEQUENCE [LARGE SCALE GENOMIC DNA]</scope>
    <source>
        <strain evidence="4 5">CCMP332</strain>
    </source>
</reference>
<dbReference type="InterPro" id="IPR036291">
    <property type="entry name" value="NAD(P)-bd_dom_sf"/>
</dbReference>
<dbReference type="FunFam" id="3.40.50.720:FF:000084">
    <property type="entry name" value="Short-chain dehydrogenase reductase"/>
    <property type="match status" value="1"/>
</dbReference>
<dbReference type="GO" id="GO:0016491">
    <property type="term" value="F:oxidoreductase activity"/>
    <property type="evidence" value="ECO:0007669"/>
    <property type="project" value="UniProtKB-KW"/>
</dbReference>
<dbReference type="AlphaFoldDB" id="A0ABD3PW78"/>
<dbReference type="Proteomes" id="UP001516023">
    <property type="component" value="Unassembled WGS sequence"/>
</dbReference>
<proteinExistence type="inferred from homology"/>
<accession>A0ABD3PW78</accession>
<keyword evidence="5" id="KW-1185">Reference proteome</keyword>
<name>A0ABD3PW78_9STRA</name>
<gene>
    <name evidence="4" type="ORF">HJC23_009632</name>
</gene>
<dbReference type="PRINTS" id="PR00081">
    <property type="entry name" value="GDHRDH"/>
</dbReference>
<dbReference type="CDD" id="cd05233">
    <property type="entry name" value="SDR_c"/>
    <property type="match status" value="1"/>
</dbReference>
<evidence type="ECO:0000313" key="5">
    <source>
        <dbReference type="Proteomes" id="UP001516023"/>
    </source>
</evidence>
<dbReference type="Pfam" id="PF13561">
    <property type="entry name" value="adh_short_C2"/>
    <property type="match status" value="1"/>
</dbReference>
<evidence type="ECO:0000256" key="3">
    <source>
        <dbReference type="RuleBase" id="RU000363"/>
    </source>
</evidence>
<dbReference type="Pfam" id="PF00106">
    <property type="entry name" value="adh_short"/>
    <property type="match status" value="1"/>
</dbReference>
<dbReference type="PRINTS" id="PR00080">
    <property type="entry name" value="SDRFAMILY"/>
</dbReference>